<organism evidence="1 2">
    <name type="scientific">Gigaspora margarita</name>
    <dbReference type="NCBI Taxonomy" id="4874"/>
    <lineage>
        <taxon>Eukaryota</taxon>
        <taxon>Fungi</taxon>
        <taxon>Fungi incertae sedis</taxon>
        <taxon>Mucoromycota</taxon>
        <taxon>Glomeromycotina</taxon>
        <taxon>Glomeromycetes</taxon>
        <taxon>Diversisporales</taxon>
        <taxon>Gigasporaceae</taxon>
        <taxon>Gigaspora</taxon>
    </lineage>
</organism>
<dbReference type="Proteomes" id="UP000789901">
    <property type="component" value="Unassembled WGS sequence"/>
</dbReference>
<gene>
    <name evidence="1" type="ORF">GMARGA_LOCUS26735</name>
</gene>
<proteinExistence type="predicted"/>
<keyword evidence="2" id="KW-1185">Reference proteome</keyword>
<protein>
    <submittedName>
        <fullName evidence="1">12303_t:CDS:1</fullName>
    </submittedName>
</protein>
<evidence type="ECO:0000313" key="1">
    <source>
        <dbReference type="EMBL" id="CAG8817174.1"/>
    </source>
</evidence>
<comment type="caution">
    <text evidence="1">The sequence shown here is derived from an EMBL/GenBank/DDBJ whole genome shotgun (WGS) entry which is preliminary data.</text>
</comment>
<feature type="non-terminal residue" evidence="1">
    <location>
        <position position="1"/>
    </location>
</feature>
<name>A0ABN7W769_GIGMA</name>
<accession>A0ABN7W769</accession>
<reference evidence="1 2" key="1">
    <citation type="submission" date="2021-06" db="EMBL/GenBank/DDBJ databases">
        <authorList>
            <person name="Kallberg Y."/>
            <person name="Tangrot J."/>
            <person name="Rosling A."/>
        </authorList>
    </citation>
    <scope>NUCLEOTIDE SEQUENCE [LARGE SCALE GENOMIC DNA]</scope>
    <source>
        <strain evidence="1 2">120-4 pot B 10/14</strain>
    </source>
</reference>
<sequence>SNITSGYTNTKSQQIIQPVINPKTIPSIEKQCFNQLHNKWKERFILKLMGRFLELY</sequence>
<dbReference type="EMBL" id="CAJVQB010031628">
    <property type="protein sequence ID" value="CAG8817174.1"/>
    <property type="molecule type" value="Genomic_DNA"/>
</dbReference>
<evidence type="ECO:0000313" key="2">
    <source>
        <dbReference type="Proteomes" id="UP000789901"/>
    </source>
</evidence>